<proteinExistence type="predicted"/>
<dbReference type="EMBL" id="CAJVPY010017386">
    <property type="protein sequence ID" value="CAG8761733.1"/>
    <property type="molecule type" value="Genomic_DNA"/>
</dbReference>
<dbReference type="Proteomes" id="UP000789405">
    <property type="component" value="Unassembled WGS sequence"/>
</dbReference>
<evidence type="ECO:0000313" key="1">
    <source>
        <dbReference type="EMBL" id="CAG8761733.1"/>
    </source>
</evidence>
<gene>
    <name evidence="1" type="ORF">DERYTH_LOCUS17879</name>
</gene>
<evidence type="ECO:0000313" key="2">
    <source>
        <dbReference type="Proteomes" id="UP000789405"/>
    </source>
</evidence>
<protein>
    <submittedName>
        <fullName evidence="1">14547_t:CDS:1</fullName>
    </submittedName>
</protein>
<keyword evidence="2" id="KW-1185">Reference proteome</keyword>
<reference evidence="1" key="1">
    <citation type="submission" date="2021-06" db="EMBL/GenBank/DDBJ databases">
        <authorList>
            <person name="Kallberg Y."/>
            <person name="Tangrot J."/>
            <person name="Rosling A."/>
        </authorList>
    </citation>
    <scope>NUCLEOTIDE SEQUENCE</scope>
    <source>
        <strain evidence="1">MA453B</strain>
    </source>
</reference>
<organism evidence="1 2">
    <name type="scientific">Dentiscutata erythropus</name>
    <dbReference type="NCBI Taxonomy" id="1348616"/>
    <lineage>
        <taxon>Eukaryota</taxon>
        <taxon>Fungi</taxon>
        <taxon>Fungi incertae sedis</taxon>
        <taxon>Mucoromycota</taxon>
        <taxon>Glomeromycotina</taxon>
        <taxon>Glomeromycetes</taxon>
        <taxon>Diversisporales</taxon>
        <taxon>Gigasporaceae</taxon>
        <taxon>Dentiscutata</taxon>
    </lineage>
</organism>
<sequence length="161" mass="18626">MGDLCKLTNKERIGSKNFGKNLAKQQNSNTNTSPESKIILSTNSTFIQDIRFDHHSKPLWIQQVKRQDYADYEIGIDTLINIKFLNVALKSITPTIEQNLEPVLTEFILTKALVKRFSASLNTQTLPLTSNNTIKLLIRTAKMNNWLQQRRIRNWLQLEIE</sequence>
<dbReference type="AlphaFoldDB" id="A0A9N9NUL1"/>
<comment type="caution">
    <text evidence="1">The sequence shown here is derived from an EMBL/GenBank/DDBJ whole genome shotgun (WGS) entry which is preliminary data.</text>
</comment>
<accession>A0A9N9NUL1</accession>
<name>A0A9N9NUL1_9GLOM</name>